<evidence type="ECO:0000313" key="4">
    <source>
        <dbReference type="Proteomes" id="UP000727056"/>
    </source>
</evidence>
<dbReference type="EMBL" id="JAAVJC010000073">
    <property type="protein sequence ID" value="NJQ15473.1"/>
    <property type="molecule type" value="Genomic_DNA"/>
</dbReference>
<evidence type="ECO:0000256" key="1">
    <source>
        <dbReference type="SAM" id="MobiDB-lite"/>
    </source>
</evidence>
<evidence type="ECO:0000313" key="3">
    <source>
        <dbReference type="EMBL" id="NJQ15473.1"/>
    </source>
</evidence>
<accession>A0ABX1C8R1</accession>
<dbReference type="Proteomes" id="UP000727056">
    <property type="component" value="Unassembled WGS sequence"/>
</dbReference>
<dbReference type="InterPro" id="IPR010982">
    <property type="entry name" value="Lambda_DNA-bd_dom_sf"/>
</dbReference>
<organism evidence="3 4">
    <name type="scientific">Streptomyces bohaiensis</name>
    <dbReference type="NCBI Taxonomy" id="1431344"/>
    <lineage>
        <taxon>Bacteria</taxon>
        <taxon>Bacillati</taxon>
        <taxon>Actinomycetota</taxon>
        <taxon>Actinomycetes</taxon>
        <taxon>Kitasatosporales</taxon>
        <taxon>Streptomycetaceae</taxon>
        <taxon>Streptomyces</taxon>
    </lineage>
</organism>
<dbReference type="PROSITE" id="PS50943">
    <property type="entry name" value="HTH_CROC1"/>
    <property type="match status" value="1"/>
</dbReference>
<feature type="region of interest" description="Disordered" evidence="1">
    <location>
        <begin position="283"/>
        <end position="328"/>
    </location>
</feature>
<protein>
    <submittedName>
        <fullName evidence="3">Helix-turn-helix transcriptional regulator</fullName>
    </submittedName>
</protein>
<comment type="caution">
    <text evidence="3">The sequence shown here is derived from an EMBL/GenBank/DDBJ whole genome shotgun (WGS) entry which is preliminary data.</text>
</comment>
<dbReference type="Pfam" id="PF17765">
    <property type="entry name" value="MLTR_LBD"/>
    <property type="match status" value="1"/>
</dbReference>
<feature type="domain" description="HTH cro/C1-type" evidence="2">
    <location>
        <begin position="32"/>
        <end position="79"/>
    </location>
</feature>
<proteinExistence type="predicted"/>
<dbReference type="PANTHER" id="PTHR35010:SF2">
    <property type="entry name" value="BLL4672 PROTEIN"/>
    <property type="match status" value="1"/>
</dbReference>
<name>A0ABX1C8R1_9ACTN</name>
<sequence>MTELGDYLRACRARVTPEQVGMPTHGHRRVPGLRREELAALAGVSVDYVVRIEQGRAATASEDVLTALAGALGLREDERAHLLQCAAASPPAPRGRPRPGDGRAATASGRADRGVDPATRALLDSARGIAALVVGPRLDILAWNPLAAALLIDFGGVPPERRNLVRLAFLDPRMRSRYRDWETVGPECVAYLRMEAGARVDDPALTRLVGELSLRDADFRRWWAAYEVRAHRAGRKRFVHPTAGELVLDFQVMDVRGAGQQLVLYTAAPGSPSEEGLAFLARWSGDSLTERQPPTAPGDGVRRPVAGGTDHRGGPEATGGGPHPSSLR</sequence>
<dbReference type="CDD" id="cd00093">
    <property type="entry name" value="HTH_XRE"/>
    <property type="match status" value="1"/>
</dbReference>
<gene>
    <name evidence="3" type="ORF">HCN52_11050</name>
</gene>
<evidence type="ECO:0000259" key="2">
    <source>
        <dbReference type="PROSITE" id="PS50943"/>
    </source>
</evidence>
<dbReference type="InterPro" id="IPR001387">
    <property type="entry name" value="Cro/C1-type_HTH"/>
</dbReference>
<dbReference type="Gene3D" id="3.30.450.180">
    <property type="match status" value="1"/>
</dbReference>
<dbReference type="PANTHER" id="PTHR35010">
    <property type="entry name" value="BLL4672 PROTEIN-RELATED"/>
    <property type="match status" value="1"/>
</dbReference>
<keyword evidence="4" id="KW-1185">Reference proteome</keyword>
<reference evidence="3 4" key="1">
    <citation type="submission" date="2020-03" db="EMBL/GenBank/DDBJ databases">
        <title>Draft genome of Streptomyces sp. ventii, isolated from the Axial Seamount in the Pacific Ocean, and resequencing of the two type strains Streptomyces lonarensis strain NCL 716 and Streptomyces bohaiensis strain 11A07.</title>
        <authorList>
            <person name="Loughran R.M."/>
            <person name="Pfannmuller K.M."/>
            <person name="Wasson B.J."/>
            <person name="Deadmond M.C."/>
            <person name="Paddock B.E."/>
            <person name="Koyack M.J."/>
            <person name="Gallegos D.A."/>
            <person name="Mitchell E.A."/>
            <person name="Ushijima B."/>
            <person name="Saw J.H."/>
            <person name="Mcphail K.L."/>
            <person name="Videau P."/>
        </authorList>
    </citation>
    <scope>NUCLEOTIDE SEQUENCE [LARGE SCALE GENOMIC DNA]</scope>
    <source>
        <strain evidence="3 4">11A07</strain>
    </source>
</reference>
<dbReference type="InterPro" id="IPR041413">
    <property type="entry name" value="MLTR_LBD"/>
</dbReference>
<dbReference type="SUPFAM" id="SSF47413">
    <property type="entry name" value="lambda repressor-like DNA-binding domains"/>
    <property type="match status" value="1"/>
</dbReference>
<dbReference type="Gene3D" id="1.10.260.40">
    <property type="entry name" value="lambda repressor-like DNA-binding domains"/>
    <property type="match status" value="1"/>
</dbReference>
<dbReference type="RefSeq" id="WP_168088242.1">
    <property type="nucleotide sequence ID" value="NZ_JAAVJC010000073.1"/>
</dbReference>
<dbReference type="Pfam" id="PF13560">
    <property type="entry name" value="HTH_31"/>
    <property type="match status" value="1"/>
</dbReference>
<feature type="region of interest" description="Disordered" evidence="1">
    <location>
        <begin position="87"/>
        <end position="113"/>
    </location>
</feature>
<dbReference type="SMART" id="SM00530">
    <property type="entry name" value="HTH_XRE"/>
    <property type="match status" value="1"/>
</dbReference>